<dbReference type="InterPro" id="IPR003661">
    <property type="entry name" value="HisK_dim/P_dom"/>
</dbReference>
<keyword evidence="3" id="KW-0597">Phosphoprotein</keyword>
<feature type="transmembrane region" description="Helical" evidence="8">
    <location>
        <begin position="139"/>
        <end position="162"/>
    </location>
</feature>
<reference evidence="10" key="2">
    <citation type="journal article" date="2021" name="PeerJ">
        <title>Extensive microbial diversity within the chicken gut microbiome revealed by metagenomics and culture.</title>
        <authorList>
            <person name="Gilroy R."/>
            <person name="Ravi A."/>
            <person name="Getino M."/>
            <person name="Pursley I."/>
            <person name="Horton D.L."/>
            <person name="Alikhan N.F."/>
            <person name="Baker D."/>
            <person name="Gharbi K."/>
            <person name="Hall N."/>
            <person name="Watson M."/>
            <person name="Adriaenssens E.M."/>
            <person name="Foster-Nyarko E."/>
            <person name="Jarju S."/>
            <person name="Secka A."/>
            <person name="Antonio M."/>
            <person name="Oren A."/>
            <person name="Chaudhuri R.R."/>
            <person name="La Ragione R."/>
            <person name="Hildebrand F."/>
            <person name="Pallen M.J."/>
        </authorList>
    </citation>
    <scope>NUCLEOTIDE SEQUENCE</scope>
    <source>
        <strain evidence="10">2889</strain>
    </source>
</reference>
<keyword evidence="7 8" id="KW-1133">Transmembrane helix</keyword>
<dbReference type="EMBL" id="JADIMZ010000140">
    <property type="protein sequence ID" value="MBO8433482.1"/>
    <property type="molecule type" value="Genomic_DNA"/>
</dbReference>
<gene>
    <name evidence="10" type="ORF">IAB08_09370</name>
</gene>
<name>A0A9D9DUL3_9BACT</name>
<dbReference type="PROSITE" id="PS50109">
    <property type="entry name" value="HIS_KIN"/>
    <property type="match status" value="1"/>
</dbReference>
<evidence type="ECO:0000313" key="10">
    <source>
        <dbReference type="EMBL" id="MBO8433482.1"/>
    </source>
</evidence>
<dbReference type="InterPro" id="IPR036097">
    <property type="entry name" value="HisK_dim/P_sf"/>
</dbReference>
<dbReference type="CDD" id="cd00082">
    <property type="entry name" value="HisKA"/>
    <property type="match status" value="1"/>
</dbReference>
<dbReference type="SMART" id="SM00387">
    <property type="entry name" value="HATPase_c"/>
    <property type="match status" value="1"/>
</dbReference>
<evidence type="ECO:0000313" key="11">
    <source>
        <dbReference type="Proteomes" id="UP000823612"/>
    </source>
</evidence>
<protein>
    <recommendedName>
        <fullName evidence="2">histidine kinase</fullName>
        <ecNumber evidence="2">2.7.13.3</ecNumber>
    </recommendedName>
</protein>
<evidence type="ECO:0000256" key="2">
    <source>
        <dbReference type="ARBA" id="ARBA00012438"/>
    </source>
</evidence>
<keyword evidence="4" id="KW-0808">Transferase</keyword>
<dbReference type="CDD" id="cd00075">
    <property type="entry name" value="HATPase"/>
    <property type="match status" value="1"/>
</dbReference>
<keyword evidence="8" id="KW-0472">Membrane</keyword>
<dbReference type="InterPro" id="IPR050428">
    <property type="entry name" value="TCS_sensor_his_kinase"/>
</dbReference>
<accession>A0A9D9DUL3</accession>
<dbReference type="InterPro" id="IPR005467">
    <property type="entry name" value="His_kinase_dom"/>
</dbReference>
<evidence type="ECO:0000256" key="6">
    <source>
        <dbReference type="ARBA" id="ARBA00022777"/>
    </source>
</evidence>
<dbReference type="GO" id="GO:0000155">
    <property type="term" value="F:phosphorelay sensor kinase activity"/>
    <property type="evidence" value="ECO:0007669"/>
    <property type="project" value="InterPro"/>
</dbReference>
<dbReference type="Gene3D" id="3.30.565.10">
    <property type="entry name" value="Histidine kinase-like ATPase, C-terminal domain"/>
    <property type="match status" value="1"/>
</dbReference>
<evidence type="ECO:0000259" key="9">
    <source>
        <dbReference type="PROSITE" id="PS50109"/>
    </source>
</evidence>
<evidence type="ECO:0000256" key="8">
    <source>
        <dbReference type="SAM" id="Phobius"/>
    </source>
</evidence>
<evidence type="ECO:0000256" key="7">
    <source>
        <dbReference type="ARBA" id="ARBA00022989"/>
    </source>
</evidence>
<dbReference type="Proteomes" id="UP000823612">
    <property type="component" value="Unassembled WGS sequence"/>
</dbReference>
<dbReference type="SMART" id="SM00388">
    <property type="entry name" value="HisKA"/>
    <property type="match status" value="1"/>
</dbReference>
<keyword evidence="5 8" id="KW-0812">Transmembrane</keyword>
<evidence type="ECO:0000256" key="4">
    <source>
        <dbReference type="ARBA" id="ARBA00022679"/>
    </source>
</evidence>
<dbReference type="Gene3D" id="1.10.287.130">
    <property type="match status" value="1"/>
</dbReference>
<dbReference type="SUPFAM" id="SSF47384">
    <property type="entry name" value="Homodimeric domain of signal transducing histidine kinase"/>
    <property type="match status" value="1"/>
</dbReference>
<dbReference type="InterPro" id="IPR036890">
    <property type="entry name" value="HATPase_C_sf"/>
</dbReference>
<dbReference type="AlphaFoldDB" id="A0A9D9DUL3"/>
<dbReference type="EC" id="2.7.13.3" evidence="2"/>
<comment type="catalytic activity">
    <reaction evidence="1">
        <text>ATP + protein L-histidine = ADP + protein N-phospho-L-histidine.</text>
        <dbReference type="EC" id="2.7.13.3"/>
    </reaction>
</comment>
<evidence type="ECO:0000256" key="3">
    <source>
        <dbReference type="ARBA" id="ARBA00022553"/>
    </source>
</evidence>
<dbReference type="Pfam" id="PF00512">
    <property type="entry name" value="HisKA"/>
    <property type="match status" value="1"/>
</dbReference>
<organism evidence="10 11">
    <name type="scientific">Candidatus Pullibacteroides excrementavium</name>
    <dbReference type="NCBI Taxonomy" id="2840905"/>
    <lineage>
        <taxon>Bacteria</taxon>
        <taxon>Pseudomonadati</taxon>
        <taxon>Bacteroidota</taxon>
        <taxon>Bacteroidia</taxon>
        <taxon>Bacteroidales</taxon>
        <taxon>Candidatus Pullibacteroides</taxon>
    </lineage>
</organism>
<evidence type="ECO:0000256" key="1">
    <source>
        <dbReference type="ARBA" id="ARBA00000085"/>
    </source>
</evidence>
<dbReference type="GO" id="GO:0005886">
    <property type="term" value="C:plasma membrane"/>
    <property type="evidence" value="ECO:0007669"/>
    <property type="project" value="TreeGrafter"/>
</dbReference>
<sequence>MKLIRLIMNRMTLVLALILFLWSLAFYVNMSNRLYHIVDAGLQAFANNKISEYLISPEPSLSLLQDTTGVYTYTIVAVPDAYALANYGTSFRNQSEKSINRERAHQRNIRTIFQDRNEQYYQFSAWVSTADQEQFRHEALYWVVFLYLFLLSSIIAINYHIVEKNMRPLYHLLQWIDRFDVQKKPEALDNPTRITEFQKLNQAVSLQFQRSAQLYVQQKEFVDNAAHEMQTPVAVCLNLAEQFLQRPDLTEGQMQEILKLQSTLRRLSRLQKDMLQLSRIENGAYTGLEEVDFVELFKETTHDLNEIFAYKDIRCRLEGECELIASAHPALCQLLVANLCRNAYVHTPQAGTLRIVWGNKDFSICNTGPKALDSSHIFQRFYKDSSNPSSTGLGLSLCQAICQQYHWPITYSYKNGEHIFHVALCPHPNS</sequence>
<dbReference type="PANTHER" id="PTHR45436:SF5">
    <property type="entry name" value="SENSOR HISTIDINE KINASE TRCS"/>
    <property type="match status" value="1"/>
</dbReference>
<dbReference type="PANTHER" id="PTHR45436">
    <property type="entry name" value="SENSOR HISTIDINE KINASE YKOH"/>
    <property type="match status" value="1"/>
</dbReference>
<dbReference type="Pfam" id="PF02518">
    <property type="entry name" value="HATPase_c"/>
    <property type="match status" value="1"/>
</dbReference>
<reference evidence="10" key="1">
    <citation type="submission" date="2020-10" db="EMBL/GenBank/DDBJ databases">
        <authorList>
            <person name="Gilroy R."/>
        </authorList>
    </citation>
    <scope>NUCLEOTIDE SEQUENCE</scope>
    <source>
        <strain evidence="10">2889</strain>
    </source>
</reference>
<dbReference type="SUPFAM" id="SSF55874">
    <property type="entry name" value="ATPase domain of HSP90 chaperone/DNA topoisomerase II/histidine kinase"/>
    <property type="match status" value="1"/>
</dbReference>
<dbReference type="InterPro" id="IPR003594">
    <property type="entry name" value="HATPase_dom"/>
</dbReference>
<feature type="domain" description="Histidine kinase" evidence="9">
    <location>
        <begin position="224"/>
        <end position="428"/>
    </location>
</feature>
<proteinExistence type="predicted"/>
<keyword evidence="6 10" id="KW-0418">Kinase</keyword>
<evidence type="ECO:0000256" key="5">
    <source>
        <dbReference type="ARBA" id="ARBA00022692"/>
    </source>
</evidence>
<comment type="caution">
    <text evidence="10">The sequence shown here is derived from an EMBL/GenBank/DDBJ whole genome shotgun (WGS) entry which is preliminary data.</text>
</comment>